<evidence type="ECO:0000313" key="3">
    <source>
        <dbReference type="Proteomes" id="UP000219327"/>
    </source>
</evidence>
<dbReference type="PANTHER" id="PTHR11647:SF1">
    <property type="entry name" value="COLLAPSIN RESPONSE MEDIATOR PROTEIN"/>
    <property type="match status" value="1"/>
</dbReference>
<dbReference type="InterPro" id="IPR032466">
    <property type="entry name" value="Metal_Hydrolase"/>
</dbReference>
<dbReference type="InterPro" id="IPR011059">
    <property type="entry name" value="Metal-dep_hydrolase_composite"/>
</dbReference>
<dbReference type="Pfam" id="PF07969">
    <property type="entry name" value="Amidohydro_3"/>
    <property type="match status" value="1"/>
</dbReference>
<dbReference type="GO" id="GO:0005829">
    <property type="term" value="C:cytosol"/>
    <property type="evidence" value="ECO:0007669"/>
    <property type="project" value="TreeGrafter"/>
</dbReference>
<sequence>MRRHGVSKVAHDLIIKGGTVIDGTGAERYLADVAVDGEHITRIGDLSGVDAGRTIDATGKVVSPGFVDLHTHMDAQIGWDPEMKSSSFHGVTTALIGNCGVTFAPVQPANHRLLAEMMESVEDIEADAIMDGLSWNWSSYGEYLDMVQSLNPVANVVGLVGHSPIRFDAMGDKSMDEGVQPDKKELAHICRLVRESIEEGAVGFSTSRFQGHNVPDGRLTPGTWSDEHEHAAIQRAVVEAGGAGGLFQVAPDMINRRESELALFEQAAAEGCHVLFSSGASPFPGGSLERMGGFLARNNEEGRRISALCHTRPSGAMFGLLKLTPIQNGLWKELMALPTLEDRLAQLKDPAFKARLIERSKETGFGVSPDLLHAMGQGDVPDYDLGRQRSLSQMAKEQGRDPVEVYVDRLIESEGRELWNYWAFGDMLEDQWAYMNLPQVIPMLADTGAHVGIFTDTDSTTFLLSQLVRRKGIYSLPEAIHRITQASADVLGLKKRGSVKEGWIADLNIFDYENLETGYPYFAHDFPHNGGRFIVESTGYLATMVSGQIIVENGKHTRARPGTVIREFARG</sequence>
<dbReference type="SUPFAM" id="SSF51556">
    <property type="entry name" value="Metallo-dependent hydrolases"/>
    <property type="match status" value="1"/>
</dbReference>
<dbReference type="InterPro" id="IPR013108">
    <property type="entry name" value="Amidohydro_3"/>
</dbReference>
<gene>
    <name evidence="2" type="ORF">CNE99_03450</name>
</gene>
<accession>A0A2A5WVJ1</accession>
<proteinExistence type="predicted"/>
<evidence type="ECO:0000313" key="2">
    <source>
        <dbReference type="EMBL" id="PDH40512.1"/>
    </source>
</evidence>
<organism evidence="2 3">
    <name type="scientific">OM182 bacterium MED-G24</name>
    <dbReference type="NCBI Taxonomy" id="1986255"/>
    <lineage>
        <taxon>Bacteria</taxon>
        <taxon>Pseudomonadati</taxon>
        <taxon>Pseudomonadota</taxon>
        <taxon>Gammaproteobacteria</taxon>
        <taxon>OMG group</taxon>
        <taxon>OM182 clade</taxon>
    </lineage>
</organism>
<protein>
    <recommendedName>
        <fullName evidence="1">Amidohydrolase 3 domain-containing protein</fullName>
    </recommendedName>
</protein>
<dbReference type="AlphaFoldDB" id="A0A2A5WVJ1"/>
<dbReference type="Gene3D" id="2.30.40.10">
    <property type="entry name" value="Urease, subunit C, domain 1"/>
    <property type="match status" value="1"/>
</dbReference>
<dbReference type="SUPFAM" id="SSF51338">
    <property type="entry name" value="Composite domain of metallo-dependent hydrolases"/>
    <property type="match status" value="1"/>
</dbReference>
<feature type="domain" description="Amidohydrolase 3" evidence="1">
    <location>
        <begin position="53"/>
        <end position="550"/>
    </location>
</feature>
<dbReference type="EMBL" id="NTKD01000011">
    <property type="protein sequence ID" value="PDH40512.1"/>
    <property type="molecule type" value="Genomic_DNA"/>
</dbReference>
<evidence type="ECO:0000259" key="1">
    <source>
        <dbReference type="Pfam" id="PF07969"/>
    </source>
</evidence>
<comment type="caution">
    <text evidence="2">The sequence shown here is derived from an EMBL/GenBank/DDBJ whole genome shotgun (WGS) entry which is preliminary data.</text>
</comment>
<dbReference type="GO" id="GO:0016812">
    <property type="term" value="F:hydrolase activity, acting on carbon-nitrogen (but not peptide) bonds, in cyclic amides"/>
    <property type="evidence" value="ECO:0007669"/>
    <property type="project" value="TreeGrafter"/>
</dbReference>
<dbReference type="Gene3D" id="3.20.20.140">
    <property type="entry name" value="Metal-dependent hydrolases"/>
    <property type="match status" value="1"/>
</dbReference>
<name>A0A2A5WVJ1_9GAMM</name>
<dbReference type="InterPro" id="IPR050378">
    <property type="entry name" value="Metallo-dep_Hydrolases_sf"/>
</dbReference>
<dbReference type="PANTHER" id="PTHR11647">
    <property type="entry name" value="HYDRANTOINASE/DIHYDROPYRIMIDINASE FAMILY MEMBER"/>
    <property type="match status" value="1"/>
</dbReference>
<dbReference type="Proteomes" id="UP000219327">
    <property type="component" value="Unassembled WGS sequence"/>
</dbReference>
<reference evidence="2 3" key="1">
    <citation type="submission" date="2017-08" db="EMBL/GenBank/DDBJ databases">
        <title>Fine stratification of microbial communities through a metagenomic profile of the photic zone.</title>
        <authorList>
            <person name="Haro-Moreno J.M."/>
            <person name="Lopez-Perez M."/>
            <person name="De La Torre J."/>
            <person name="Picazo A."/>
            <person name="Camacho A."/>
            <person name="Rodriguez-Valera F."/>
        </authorList>
    </citation>
    <scope>NUCLEOTIDE SEQUENCE [LARGE SCALE GENOMIC DNA]</scope>
    <source>
        <strain evidence="2">MED-G24</strain>
    </source>
</reference>